<dbReference type="Proteomes" id="UP000324222">
    <property type="component" value="Unassembled WGS sequence"/>
</dbReference>
<accession>A0A5B7F0C6</accession>
<reference evidence="1 2" key="1">
    <citation type="submission" date="2019-05" db="EMBL/GenBank/DDBJ databases">
        <title>Another draft genome of Portunus trituberculatus and its Hox gene families provides insights of decapod evolution.</title>
        <authorList>
            <person name="Jeong J.-H."/>
            <person name="Song I."/>
            <person name="Kim S."/>
            <person name="Choi T."/>
            <person name="Kim D."/>
            <person name="Ryu S."/>
            <person name="Kim W."/>
        </authorList>
    </citation>
    <scope>NUCLEOTIDE SEQUENCE [LARGE SCALE GENOMIC DNA]</scope>
    <source>
        <tissue evidence="1">Muscle</tissue>
    </source>
</reference>
<keyword evidence="2" id="KW-1185">Reference proteome</keyword>
<dbReference type="EMBL" id="VSRR010004151">
    <property type="protein sequence ID" value="MPC38719.1"/>
    <property type="molecule type" value="Genomic_DNA"/>
</dbReference>
<sequence length="106" mass="11833">MFVMVRGRVCPRGRRPPALHRPSSVSKLFVFITLSGAVKLSKPTTSVCFRGFGYIHGYSEWLGAGESTRVRCRSPQAPHTSPAWRVEALQVEAHPELSLPYRCSSF</sequence>
<evidence type="ECO:0000313" key="2">
    <source>
        <dbReference type="Proteomes" id="UP000324222"/>
    </source>
</evidence>
<protein>
    <submittedName>
        <fullName evidence="1">Uncharacterized protein</fullName>
    </submittedName>
</protein>
<gene>
    <name evidence="1" type="ORF">E2C01_032231</name>
</gene>
<name>A0A5B7F0C6_PORTR</name>
<proteinExistence type="predicted"/>
<dbReference type="AlphaFoldDB" id="A0A5B7F0C6"/>
<evidence type="ECO:0000313" key="1">
    <source>
        <dbReference type="EMBL" id="MPC38719.1"/>
    </source>
</evidence>
<comment type="caution">
    <text evidence="1">The sequence shown here is derived from an EMBL/GenBank/DDBJ whole genome shotgun (WGS) entry which is preliminary data.</text>
</comment>
<organism evidence="1 2">
    <name type="scientific">Portunus trituberculatus</name>
    <name type="common">Swimming crab</name>
    <name type="synonym">Neptunus trituberculatus</name>
    <dbReference type="NCBI Taxonomy" id="210409"/>
    <lineage>
        <taxon>Eukaryota</taxon>
        <taxon>Metazoa</taxon>
        <taxon>Ecdysozoa</taxon>
        <taxon>Arthropoda</taxon>
        <taxon>Crustacea</taxon>
        <taxon>Multicrustacea</taxon>
        <taxon>Malacostraca</taxon>
        <taxon>Eumalacostraca</taxon>
        <taxon>Eucarida</taxon>
        <taxon>Decapoda</taxon>
        <taxon>Pleocyemata</taxon>
        <taxon>Brachyura</taxon>
        <taxon>Eubrachyura</taxon>
        <taxon>Portunoidea</taxon>
        <taxon>Portunidae</taxon>
        <taxon>Portuninae</taxon>
        <taxon>Portunus</taxon>
    </lineage>
</organism>